<dbReference type="PANTHER" id="PTHR47178:SF5">
    <property type="entry name" value="FAD-BINDING DOMAIN-CONTAINING PROTEIN"/>
    <property type="match status" value="1"/>
</dbReference>
<dbReference type="GO" id="GO:0004497">
    <property type="term" value="F:monooxygenase activity"/>
    <property type="evidence" value="ECO:0007669"/>
    <property type="project" value="UniProtKB-KW"/>
</dbReference>
<feature type="domain" description="FAD-binding" evidence="7">
    <location>
        <begin position="241"/>
        <end position="416"/>
    </location>
</feature>
<feature type="region of interest" description="Disordered" evidence="6">
    <location>
        <begin position="1"/>
        <end position="26"/>
    </location>
</feature>
<dbReference type="HOGENOM" id="CLU_441450_0_0_1"/>
<keyword evidence="3" id="KW-0274">FAD</keyword>
<dbReference type="GO" id="GO:0071949">
    <property type="term" value="F:FAD binding"/>
    <property type="evidence" value="ECO:0007669"/>
    <property type="project" value="InterPro"/>
</dbReference>
<reference evidence="9" key="1">
    <citation type="journal article" date="2012" name="Nat. Genet.">
        <title>Lifestyle transitions in plant pathogenic Colletotrichum fungi deciphered by genome and transcriptome analyses.</title>
        <authorList>
            <person name="O'Connell R.J."/>
            <person name="Thon M.R."/>
            <person name="Hacquard S."/>
            <person name="Amyotte S.G."/>
            <person name="Kleemann J."/>
            <person name="Torres M.F."/>
            <person name="Damm U."/>
            <person name="Buiate E.A."/>
            <person name="Epstein L."/>
            <person name="Alkan N."/>
            <person name="Altmueller J."/>
            <person name="Alvarado-Balderrama L."/>
            <person name="Bauser C.A."/>
            <person name="Becker C."/>
            <person name="Birren B.W."/>
            <person name="Chen Z."/>
            <person name="Choi J."/>
            <person name="Crouch J.A."/>
            <person name="Duvick J.P."/>
            <person name="Farman M.A."/>
            <person name="Gan P."/>
            <person name="Heiman D."/>
            <person name="Henrissat B."/>
            <person name="Howard R.J."/>
            <person name="Kabbage M."/>
            <person name="Koch C."/>
            <person name="Kracher B."/>
            <person name="Kubo Y."/>
            <person name="Law A.D."/>
            <person name="Lebrun M.-H."/>
            <person name="Lee Y.-H."/>
            <person name="Miyara I."/>
            <person name="Moore N."/>
            <person name="Neumann U."/>
            <person name="Nordstroem K."/>
            <person name="Panaccione D.G."/>
            <person name="Panstruga R."/>
            <person name="Place M."/>
            <person name="Proctor R.H."/>
            <person name="Prusky D."/>
            <person name="Rech G."/>
            <person name="Reinhardt R."/>
            <person name="Rollins J.A."/>
            <person name="Rounsley S."/>
            <person name="Schardl C.L."/>
            <person name="Schwartz D.C."/>
            <person name="Shenoy N."/>
            <person name="Shirasu K."/>
            <person name="Sikhakolli U.R."/>
            <person name="Stueber K."/>
            <person name="Sukno S.A."/>
            <person name="Sweigard J.A."/>
            <person name="Takano Y."/>
            <person name="Takahara H."/>
            <person name="Trail F."/>
            <person name="van der Does H.C."/>
            <person name="Voll L.M."/>
            <person name="Will I."/>
            <person name="Young S."/>
            <person name="Zeng Q."/>
            <person name="Zhang J."/>
            <person name="Zhou S."/>
            <person name="Dickman M.B."/>
            <person name="Schulze-Lefert P."/>
            <person name="Ver Loren van Themaat E."/>
            <person name="Ma L.-J."/>
            <person name="Vaillancourt L.J."/>
        </authorList>
    </citation>
    <scope>NUCLEOTIDE SEQUENCE [LARGE SCALE GENOMIC DNA]</scope>
    <source>
        <strain evidence="9">IMI 349063</strain>
    </source>
</reference>
<accession>H1VBG3</accession>
<evidence type="ECO:0000313" key="8">
    <source>
        <dbReference type="EMBL" id="CCF37566.1"/>
    </source>
</evidence>
<dbReference type="SUPFAM" id="SSF46785">
    <property type="entry name" value="Winged helix' DNA-binding domain"/>
    <property type="match status" value="1"/>
</dbReference>
<evidence type="ECO:0000256" key="3">
    <source>
        <dbReference type="ARBA" id="ARBA00022827"/>
    </source>
</evidence>
<keyword evidence="4" id="KW-0560">Oxidoreductase</keyword>
<name>H1VBG3_COLHI</name>
<dbReference type="InterPro" id="IPR036188">
    <property type="entry name" value="FAD/NAD-bd_sf"/>
</dbReference>
<feature type="region of interest" description="Disordered" evidence="6">
    <location>
        <begin position="473"/>
        <end position="501"/>
    </location>
</feature>
<evidence type="ECO:0000256" key="2">
    <source>
        <dbReference type="ARBA" id="ARBA00022630"/>
    </source>
</evidence>
<evidence type="ECO:0000256" key="5">
    <source>
        <dbReference type="ARBA" id="ARBA00023033"/>
    </source>
</evidence>
<dbReference type="InterPro" id="IPR002938">
    <property type="entry name" value="FAD-bd"/>
</dbReference>
<proteinExistence type="predicted"/>
<keyword evidence="5" id="KW-0503">Monooxygenase</keyword>
<dbReference type="STRING" id="759273.H1VBG3"/>
<dbReference type="VEuPathDB" id="FungiDB:CH63R_07289"/>
<dbReference type="PRINTS" id="PR00420">
    <property type="entry name" value="RNGMNOXGNASE"/>
</dbReference>
<dbReference type="SUPFAM" id="SSF51905">
    <property type="entry name" value="FAD/NAD(P)-binding domain"/>
    <property type="match status" value="1"/>
</dbReference>
<evidence type="ECO:0000256" key="6">
    <source>
        <dbReference type="SAM" id="MobiDB-lite"/>
    </source>
</evidence>
<gene>
    <name evidence="8" type="ORF">CH063_08863</name>
</gene>
<dbReference type="EMBL" id="CACQ02002520">
    <property type="protein sequence ID" value="CCF37566.1"/>
    <property type="molecule type" value="Genomic_DNA"/>
</dbReference>
<feature type="compositionally biased region" description="Polar residues" evidence="6">
    <location>
        <begin position="206"/>
        <end position="215"/>
    </location>
</feature>
<evidence type="ECO:0000256" key="4">
    <source>
        <dbReference type="ARBA" id="ARBA00023002"/>
    </source>
</evidence>
<organism evidence="8 9">
    <name type="scientific">Colletotrichum higginsianum (strain IMI 349063)</name>
    <name type="common">Crucifer anthracnose fungus</name>
    <dbReference type="NCBI Taxonomy" id="759273"/>
    <lineage>
        <taxon>Eukaryota</taxon>
        <taxon>Fungi</taxon>
        <taxon>Dikarya</taxon>
        <taxon>Ascomycota</taxon>
        <taxon>Pezizomycotina</taxon>
        <taxon>Sordariomycetes</taxon>
        <taxon>Hypocreomycetidae</taxon>
        <taxon>Glomerellales</taxon>
        <taxon>Glomerellaceae</taxon>
        <taxon>Colletotrichum</taxon>
        <taxon>Colletotrichum destructivum species complex</taxon>
    </lineage>
</organism>
<feature type="region of interest" description="Disordered" evidence="6">
    <location>
        <begin position="190"/>
        <end position="234"/>
    </location>
</feature>
<feature type="compositionally biased region" description="Polar residues" evidence="6">
    <location>
        <begin position="1"/>
        <end position="12"/>
    </location>
</feature>
<evidence type="ECO:0000256" key="1">
    <source>
        <dbReference type="ARBA" id="ARBA00001974"/>
    </source>
</evidence>
<evidence type="ECO:0000259" key="7">
    <source>
        <dbReference type="Pfam" id="PF01494"/>
    </source>
</evidence>
<evidence type="ECO:0000313" key="9">
    <source>
        <dbReference type="Proteomes" id="UP000007174"/>
    </source>
</evidence>
<dbReference type="Gene3D" id="3.50.50.60">
    <property type="entry name" value="FAD/NAD(P)-binding domain"/>
    <property type="match status" value="1"/>
</dbReference>
<comment type="cofactor">
    <cofactor evidence="1">
        <name>FAD</name>
        <dbReference type="ChEBI" id="CHEBI:57692"/>
    </cofactor>
</comment>
<dbReference type="AlphaFoldDB" id="H1VBG3"/>
<dbReference type="eggNOG" id="KOG3178">
    <property type="taxonomic scope" value="Eukaryota"/>
</dbReference>
<dbReference type="InterPro" id="IPR036390">
    <property type="entry name" value="WH_DNA-bd_sf"/>
</dbReference>
<dbReference type="PANTHER" id="PTHR47178">
    <property type="entry name" value="MONOOXYGENASE, FAD-BINDING"/>
    <property type="match status" value="1"/>
</dbReference>
<sequence length="619" mass="64880">MDSLPSHRSQLVRQPAAGSANTSPDDAYEVVQHPQSKLLELTTRMLHLSALPDDSLDRPDTGSQEPSCVRWLLSRGVLEHIPGDGSVACSALATSAGIPEEQLSDVVGAAILCGFLREPVAGHVAHTRSSASLVFCKSFLRWLRGTSSVPMPILLEVLSATLAGEAGDGDKPATSDTALGATGSFPNGVRHDGSLAAASSDDPANVATTLPNKSQKPPAEHLDGVSSQVQPPLAPASDERPVLIIGAGISGLCLAQALRKVGIPFKVFERDSAIDSRPQGYRLKLRQDAEVALAESLPQDVYQHFLASCAILAVGETDFNPFTGEVTKSRAGGGLSGKLGLNPSHTVDRTVFRSILMTGIEDRVFFSRQLASYTANEDQGGGGGGGVGVVVTFTDGERAEGRFLVGADGLHSVVRPGLLPGHRIKDTGAACVYGKTPLTPELAARFPEKGLRWMTVDYVYWVLIAPQTRFGAGGGLTSSPPPKAGNNTGPNQQQQQTAAAAAAEAAARLSLAVTEEWHPSLRSVFELQDTRQATFVPIISSVPDIPAWEPSAVVTLLGDAIHPMSPCGGARGSPSAGDVGSFEEGMRRRARGSIAQSEIGSKTMFGLGSLEECKPWASN</sequence>
<protein>
    <submittedName>
        <fullName evidence="8">Cercosporin toxin biosynthesis protein</fullName>
    </submittedName>
</protein>
<keyword evidence="2" id="KW-0285">Flavoprotein</keyword>
<dbReference type="Pfam" id="PF01494">
    <property type="entry name" value="FAD_binding_3"/>
    <property type="match status" value="1"/>
</dbReference>
<dbReference type="Proteomes" id="UP000007174">
    <property type="component" value="Unassembled WGS sequence"/>
</dbReference>
<feature type="compositionally biased region" description="Low complexity" evidence="6">
    <location>
        <begin position="492"/>
        <end position="501"/>
    </location>
</feature>